<feature type="compositionally biased region" description="Acidic residues" evidence="2">
    <location>
        <begin position="1419"/>
        <end position="1431"/>
    </location>
</feature>
<keyword evidence="3" id="KW-1133">Transmembrane helix</keyword>
<feature type="compositionally biased region" description="Acidic residues" evidence="2">
    <location>
        <begin position="324"/>
        <end position="369"/>
    </location>
</feature>
<dbReference type="Gene3D" id="1.20.58.2200">
    <property type="match status" value="1"/>
</dbReference>
<feature type="signal peptide" evidence="4">
    <location>
        <begin position="1"/>
        <end position="25"/>
    </location>
</feature>
<evidence type="ECO:0000256" key="4">
    <source>
        <dbReference type="SAM" id="SignalP"/>
    </source>
</evidence>
<feature type="region of interest" description="Disordered" evidence="2">
    <location>
        <begin position="1302"/>
        <end position="1668"/>
    </location>
</feature>
<feature type="region of interest" description="Disordered" evidence="2">
    <location>
        <begin position="434"/>
        <end position="525"/>
    </location>
</feature>
<feature type="transmembrane region" description="Helical" evidence="3">
    <location>
        <begin position="276"/>
        <end position="297"/>
    </location>
</feature>
<feature type="compositionally biased region" description="Acidic residues" evidence="2">
    <location>
        <begin position="818"/>
        <end position="834"/>
    </location>
</feature>
<feature type="compositionally biased region" description="Acidic residues" evidence="2">
    <location>
        <begin position="1568"/>
        <end position="1598"/>
    </location>
</feature>
<feature type="compositionally biased region" description="Acidic residues" evidence="2">
    <location>
        <begin position="1368"/>
        <end position="1388"/>
    </location>
</feature>
<feature type="compositionally biased region" description="Acidic residues" evidence="2">
    <location>
        <begin position="1647"/>
        <end position="1668"/>
    </location>
</feature>
<feature type="compositionally biased region" description="Acidic residues" evidence="2">
    <location>
        <begin position="434"/>
        <end position="444"/>
    </location>
</feature>
<feature type="region of interest" description="Disordered" evidence="2">
    <location>
        <begin position="815"/>
        <end position="980"/>
    </location>
</feature>
<feature type="coiled-coil region" evidence="1">
    <location>
        <begin position="194"/>
        <end position="263"/>
    </location>
</feature>
<evidence type="ECO:0000313" key="6">
    <source>
        <dbReference type="Proteomes" id="UP000664056"/>
    </source>
</evidence>
<keyword evidence="3" id="KW-0812">Transmembrane</keyword>
<feature type="region of interest" description="Disordered" evidence="2">
    <location>
        <begin position="1083"/>
        <end position="1114"/>
    </location>
</feature>
<gene>
    <name evidence="5" type="ORF">J0J18_13090</name>
</gene>
<feature type="compositionally biased region" description="Basic and acidic residues" evidence="2">
    <location>
        <begin position="958"/>
        <end position="975"/>
    </location>
</feature>
<protein>
    <submittedName>
        <fullName evidence="5">AAA family ATPase</fullName>
    </submittedName>
</protein>
<dbReference type="InterPro" id="IPR020011">
    <property type="entry name" value="FimV_C"/>
</dbReference>
<dbReference type="Proteomes" id="UP000664056">
    <property type="component" value="Unassembled WGS sequence"/>
</dbReference>
<name>A0AAW4HBS0_VIBVL</name>
<sequence>MRQIFKRLLAPLLLMTALPTSVSQADGIRLVGPTGEVQSSPSFSEQVERANSPLPVSDEPSRFYGPTSANETLWSIASKLRPANNVSVQQTLLAIYRLNPQAFENQNIHSLVPGSTLRVPSLAQVRSASTEQAVTVMKAHQDKLNATPRPIAPTPVTRPVKVTPATPVQAVSETVKVEPPVDTTPVKAPEVPQVKTLEKQLEMSESELTALEEKNHNLRLMLAEVQSEVDGLKTELGDENRIRSEVEKLLAEEKAKLEEQQRMQPSAFDQFLSNGWMVAAAALIPGALIGLLIVMLLGRRKEAEPSASETQTEAPLTPPPMSDSDLDDLTDDLTLDDDLFSDSDDNSELLFDDSMGEDENDVFGDLDDSDLDFNLEGEDGEDPFASIGDDGDLDTDFDDFDSSNNGISVKGSDKALGLEEMERALDEVSPELEITDDEESDFDLSGENVGMSEDDLAELLASDEPTEDLGDSALDQSMLDDLFSNLGDDDEADEFDLGLDEDSAAAPTENKQMSDAMSGTMASDEDIDQLLAQFDEPVIDESELDAQSSLDELESLLESGADDTQDDLSTSLLDEMLEQASDDEVSLDPLDELEALAGLSDDEIEVSPTDTELLDELLEADEEESLDEFDPLSELEELAAFGQDEVVPELDENSTDLLDELLESAAESEESLEWPEEELVTAEESDLFDELIGLDESDKAQEDDAAEPFDFAAELDAALDSSEDFVELSVSEPAIEEGNAEGDLVDNTAIDDLLDDVLPLEEASPKQDEPSAEVEELVEAIDSPVAGDEFEPTEFNSSHFVEDLANVAPTLDPLLDAFPEDIEEGSAAEAELDTDPQPLQESLDDSSEALLEEAAPSEPVLPSDPLADLPLEEGESGDADDIDAQDDQDDDWLQAAIDEVESPLDSIDEHESTTQTETSEQELLSDHEIATTTPELDVEESQEPQEEDWLQSAIDEVESPHIDLEQHEVDSDEHLASTPLATEVTEEALDEHHDDAMLSELDDTPAQDDELVDLVDDIAEPVSTDAEALLAQDIEDAQALEAPSAEMPLEEPVLETPTPNAVPNEFGTPIEEDWAEAETLFDGLATDSELPQTQQEESLAGLTEAESTAEQDDSLDDLELLEFDEDDALEALADESVQEANAVLGEDAIGLDELALTEFGEDDELSVLADEPGFAEPSLESELEDIDLDELDFPEFGEEEALASLEEEPMLSEVELSESDLATPPIDETELLEQAESAVTDLDDIEFDENELPEFGEEDALSAMADEPSLADFELDEPVEEGEIDLADEVDFDELELPEFGEDEALAAMADEPSYDAPIVEEEAFATEEPVVESEITSEESALDDVLEPSEAATDNVESAEEQAQAETTDDAFDVDELELPEFGEDEALAAMADEPSYDAPVVEEDAFATGEPAVESETTSDESALDDVLEPSEAATDNVESAEEQVQAEITDDAFDVDELELPEFGEDEALAAMADEPSYDAPVVEEDAFAAEEPAVESETTSDESTLDDVLEPSKAATDNAKSAEEQVQAETTDDAFDVDELDLPEFGEDEALAAMADEPSYDAPVVEEEAFAAEEPAVESETTSEESALDEELEPSEAATDNVESAEEQAQAETTDDAFDFDELELPEFGEDEAAEAVASEPNIEPDAEPEAESDDFEIDDIELPEFGEEDAIVSVAEELDEAPITSEPEEQDYHFDSLELPSIEESGELNTVNKPHINPSSYEEQDALFDVFAQEAGFNIAEEEVLHSEFDEAAMADLLSEEALDDNFFPESPDDEMAASAGMDIEAMLEVGGDDWNGFKLPDTPSAEVTSDVPADEREIWSSEEALRQPNIDEENWAEQDDFDPKKNQYMTIDELMAQVDGDEVEFEEEDLKLDVGLDEFPDVIGDISNVDVDENAEAAGKLDLAKIYIEMNDAEGAIQLLEEAIVYGDDVVRREAKNLIDMINGR</sequence>
<evidence type="ECO:0000256" key="1">
    <source>
        <dbReference type="SAM" id="Coils"/>
    </source>
</evidence>
<organism evidence="5 6">
    <name type="scientific">Vibrio vulnificus</name>
    <dbReference type="NCBI Taxonomy" id="672"/>
    <lineage>
        <taxon>Bacteria</taxon>
        <taxon>Pseudomonadati</taxon>
        <taxon>Pseudomonadota</taxon>
        <taxon>Gammaproteobacteria</taxon>
        <taxon>Vibrionales</taxon>
        <taxon>Vibrionaceae</taxon>
        <taxon>Vibrio</taxon>
    </lineage>
</organism>
<keyword evidence="4" id="KW-0732">Signal</keyword>
<reference evidence="5" key="1">
    <citation type="submission" date="2021-03" db="EMBL/GenBank/DDBJ databases">
        <title>Study of the foodborne Vibrio vulnificus isolates from China.</title>
        <authorList>
            <person name="Zheng Z."/>
            <person name="Ye L."/>
        </authorList>
    </citation>
    <scope>NUCLEOTIDE SEQUENCE</scope>
    <source>
        <strain evidence="5">Vv1582</strain>
    </source>
</reference>
<dbReference type="InterPro" id="IPR018392">
    <property type="entry name" value="LysM"/>
</dbReference>
<dbReference type="EMBL" id="JAFKOQ010000007">
    <property type="protein sequence ID" value="MBN8122673.1"/>
    <property type="molecule type" value="Genomic_DNA"/>
</dbReference>
<feature type="compositionally biased region" description="Acidic residues" evidence="2">
    <location>
        <begin position="1485"/>
        <end position="1513"/>
    </location>
</feature>
<dbReference type="InterPro" id="IPR036779">
    <property type="entry name" value="LysM_dom_sf"/>
</dbReference>
<dbReference type="NCBIfam" id="TIGR03505">
    <property type="entry name" value="FimV_core"/>
    <property type="match status" value="1"/>
</dbReference>
<proteinExistence type="predicted"/>
<feature type="compositionally biased region" description="Acidic residues" evidence="2">
    <location>
        <begin position="770"/>
        <end position="779"/>
    </location>
</feature>
<feature type="compositionally biased region" description="Acidic residues" evidence="2">
    <location>
        <begin position="842"/>
        <end position="851"/>
    </location>
</feature>
<dbReference type="RefSeq" id="WP_206622817.1">
    <property type="nucleotide sequence ID" value="NZ_JAFKOQ010000007.1"/>
</dbReference>
<feature type="compositionally biased region" description="Acidic residues" evidence="2">
    <location>
        <begin position="936"/>
        <end position="949"/>
    </location>
</feature>
<feature type="compositionally biased region" description="Acidic residues" evidence="2">
    <location>
        <begin position="1617"/>
        <end position="1638"/>
    </location>
</feature>
<accession>A0AAW4HBS0</accession>
<feature type="chain" id="PRO_5043946796" evidence="4">
    <location>
        <begin position="26"/>
        <end position="1951"/>
    </location>
</feature>
<feature type="compositionally biased region" description="Low complexity" evidence="2">
    <location>
        <begin position="852"/>
        <end position="863"/>
    </location>
</feature>
<feature type="compositionally biased region" description="Acidic residues" evidence="2">
    <location>
        <begin position="1319"/>
        <end position="1348"/>
    </location>
</feature>
<dbReference type="Gene3D" id="3.10.350.10">
    <property type="entry name" value="LysM domain"/>
    <property type="match status" value="1"/>
</dbReference>
<dbReference type="CDD" id="cd00118">
    <property type="entry name" value="LysM"/>
    <property type="match status" value="1"/>
</dbReference>
<dbReference type="InterPro" id="IPR038440">
    <property type="entry name" value="FimV_C_sf"/>
</dbReference>
<keyword evidence="3" id="KW-0472">Membrane</keyword>
<evidence type="ECO:0000313" key="5">
    <source>
        <dbReference type="EMBL" id="MBN8122673.1"/>
    </source>
</evidence>
<feature type="compositionally biased region" description="Low complexity" evidence="2">
    <location>
        <begin position="913"/>
        <end position="922"/>
    </location>
</feature>
<dbReference type="NCBIfam" id="TIGR03504">
    <property type="entry name" value="FimV_Cterm"/>
    <property type="match status" value="1"/>
</dbReference>
<dbReference type="InterPro" id="IPR020012">
    <property type="entry name" value="LysM_FimV"/>
</dbReference>
<feature type="compositionally biased region" description="Acidic residues" evidence="2">
    <location>
        <begin position="487"/>
        <end position="503"/>
    </location>
</feature>
<feature type="region of interest" description="Disordered" evidence="2">
    <location>
        <begin position="1035"/>
        <end position="1067"/>
    </location>
</feature>
<evidence type="ECO:0000256" key="2">
    <source>
        <dbReference type="SAM" id="MobiDB-lite"/>
    </source>
</evidence>
<comment type="caution">
    <text evidence="5">The sequence shown here is derived from an EMBL/GenBank/DDBJ whole genome shotgun (WGS) entry which is preliminary data.</text>
</comment>
<feature type="compositionally biased region" description="Acidic residues" evidence="2">
    <location>
        <begin position="870"/>
        <end position="906"/>
    </location>
</feature>
<feature type="compositionally biased region" description="Polar residues" evidence="2">
    <location>
        <begin position="509"/>
        <end position="521"/>
    </location>
</feature>
<feature type="compositionally biased region" description="Acidic residues" evidence="2">
    <location>
        <begin position="1534"/>
        <end position="1554"/>
    </location>
</feature>
<evidence type="ECO:0000256" key="3">
    <source>
        <dbReference type="SAM" id="Phobius"/>
    </source>
</evidence>
<feature type="region of interest" description="Disordered" evidence="2">
    <location>
        <begin position="759"/>
        <end position="797"/>
    </location>
</feature>
<feature type="compositionally biased region" description="Acidic residues" evidence="2">
    <location>
        <begin position="1451"/>
        <end position="1471"/>
    </location>
</feature>
<keyword evidence="1" id="KW-0175">Coiled coil</keyword>
<feature type="region of interest" description="Disordered" evidence="2">
    <location>
        <begin position="304"/>
        <end position="369"/>
    </location>
</feature>